<sequence length="242" mass="28656">MRRQLALEKTNELQRTTDGWDVKDIGQYCNELIRGECILKITAKGYRSNAKFCMEMYHYPEDVLGKWSTKGRRLTERRVFLFDGVLILCKPNNKRAAVPVPAPLGGSTAELRLKEKFFIRKVEITDFEESEVLNVLRHWVDHHFYDFERDHSLLERLKRFLESVNVKSMKKWVESVSKIIWRKRFLETVNPFEGMDDAEISNYLYNKSLEIEPRNSRQLQRFVRTNYCYALFSNSILKCIAG</sequence>
<dbReference type="Pfam" id="PF22697">
    <property type="entry name" value="SOS1_NGEF_PH"/>
    <property type="match status" value="1"/>
</dbReference>
<evidence type="ECO:0000313" key="2">
    <source>
        <dbReference type="EMBL" id="CAB0009525.1"/>
    </source>
</evidence>
<reference evidence="2 3" key="1">
    <citation type="submission" date="2020-02" db="EMBL/GenBank/DDBJ databases">
        <authorList>
            <person name="Ferguson B K."/>
        </authorList>
    </citation>
    <scope>NUCLEOTIDE SEQUENCE [LARGE SCALE GENOMIC DNA]</scope>
</reference>
<dbReference type="InterPro" id="IPR011993">
    <property type="entry name" value="PH-like_dom_sf"/>
</dbReference>
<name>A0A6H5H2E1_9HEMI</name>
<dbReference type="Gene3D" id="2.30.29.30">
    <property type="entry name" value="Pleckstrin-homology domain (PH domain)/Phosphotyrosine-binding domain (PTB)"/>
    <property type="match status" value="1"/>
</dbReference>
<dbReference type="AlphaFoldDB" id="A0A6H5H2E1"/>
<protein>
    <recommendedName>
        <fullName evidence="1">SOS1/NGEF-like PH domain-containing protein</fullName>
    </recommendedName>
</protein>
<evidence type="ECO:0000259" key="1">
    <source>
        <dbReference type="Pfam" id="PF22697"/>
    </source>
</evidence>
<dbReference type="SUPFAM" id="SSF48366">
    <property type="entry name" value="Ras GEF"/>
    <property type="match status" value="1"/>
</dbReference>
<keyword evidence="3" id="KW-1185">Reference proteome</keyword>
<dbReference type="Gene3D" id="1.10.840.10">
    <property type="entry name" value="Ras guanine-nucleotide exchange factors catalytic domain"/>
    <property type="match status" value="1"/>
</dbReference>
<dbReference type="GO" id="GO:0005085">
    <property type="term" value="F:guanyl-nucleotide exchange factor activity"/>
    <property type="evidence" value="ECO:0007669"/>
    <property type="project" value="InterPro"/>
</dbReference>
<dbReference type="InterPro" id="IPR055251">
    <property type="entry name" value="SOS1_NGEF_PH"/>
</dbReference>
<dbReference type="InterPro" id="IPR036964">
    <property type="entry name" value="RASGEF_cat_dom_sf"/>
</dbReference>
<dbReference type="InterPro" id="IPR023578">
    <property type="entry name" value="Ras_GEF_dom_sf"/>
</dbReference>
<gene>
    <name evidence="2" type="ORF">NTEN_LOCUS14665</name>
</gene>
<dbReference type="Proteomes" id="UP000479000">
    <property type="component" value="Unassembled WGS sequence"/>
</dbReference>
<dbReference type="EMBL" id="CADCXU010021826">
    <property type="protein sequence ID" value="CAB0009525.1"/>
    <property type="molecule type" value="Genomic_DNA"/>
</dbReference>
<dbReference type="OrthoDB" id="546434at2759"/>
<evidence type="ECO:0000313" key="3">
    <source>
        <dbReference type="Proteomes" id="UP000479000"/>
    </source>
</evidence>
<dbReference type="SUPFAM" id="SSF50729">
    <property type="entry name" value="PH domain-like"/>
    <property type="match status" value="1"/>
</dbReference>
<organism evidence="2 3">
    <name type="scientific">Nesidiocoris tenuis</name>
    <dbReference type="NCBI Taxonomy" id="355587"/>
    <lineage>
        <taxon>Eukaryota</taxon>
        <taxon>Metazoa</taxon>
        <taxon>Ecdysozoa</taxon>
        <taxon>Arthropoda</taxon>
        <taxon>Hexapoda</taxon>
        <taxon>Insecta</taxon>
        <taxon>Pterygota</taxon>
        <taxon>Neoptera</taxon>
        <taxon>Paraneoptera</taxon>
        <taxon>Hemiptera</taxon>
        <taxon>Heteroptera</taxon>
        <taxon>Panheteroptera</taxon>
        <taxon>Cimicomorpha</taxon>
        <taxon>Miridae</taxon>
        <taxon>Dicyphina</taxon>
        <taxon>Nesidiocoris</taxon>
    </lineage>
</organism>
<proteinExistence type="predicted"/>
<dbReference type="GO" id="GO:0007264">
    <property type="term" value="P:small GTPase-mediated signal transduction"/>
    <property type="evidence" value="ECO:0007669"/>
    <property type="project" value="InterPro"/>
</dbReference>
<accession>A0A6H5H2E1</accession>
<feature type="domain" description="SOS1/NGEF-like PH" evidence="1">
    <location>
        <begin position="62"/>
        <end position="178"/>
    </location>
</feature>